<evidence type="ECO:0000259" key="1">
    <source>
        <dbReference type="Pfam" id="PF01636"/>
    </source>
</evidence>
<dbReference type="InterPro" id="IPR002575">
    <property type="entry name" value="Aminoglycoside_PTrfase"/>
</dbReference>
<dbReference type="Pfam" id="PF01636">
    <property type="entry name" value="APH"/>
    <property type="match status" value="1"/>
</dbReference>
<gene>
    <name evidence="2" type="ORF">LCGC14_0482230</name>
</gene>
<evidence type="ECO:0000313" key="2">
    <source>
        <dbReference type="EMBL" id="KKN65355.1"/>
    </source>
</evidence>
<accession>A0A0F9S8Z2</accession>
<dbReference type="Gene3D" id="3.90.1200.10">
    <property type="match status" value="1"/>
</dbReference>
<dbReference type="PANTHER" id="PTHR21064">
    <property type="entry name" value="AMINOGLYCOSIDE PHOSPHOTRANSFERASE DOMAIN-CONTAINING PROTEIN-RELATED"/>
    <property type="match status" value="1"/>
</dbReference>
<sequence length="366" mass="41715">MNISIQNKLSELLALPPELTQVSAIGSGHINSTWLLTSIDKQFIVQKLNTEVFKNPAQLVSNAKLIEQHLNAKQLQNNYPLEIIKHIATQNDEHLIKIDNAYYRVLNYISDSYSEDVVKNTQQSEQAAYAFGVFAHALQDFNAQQLHTVIPDFHNLAMRFEQLDTAITNNVVNRVKHCADEIEYCLTQQHLITELSLVAKHIPLRVCHNDTKINNMLFCNTTHKAKAVIDLDTCMAGFWLYDFGDMVRTFCSPEAEDSTNLHNVVIRKDIFSAIVKGYVTPLKSSMSILEQESLLLGAKIMPLMLSVRFLTDYLNNDVYFKVAHAEHNLERAQNQLALYKNILSNEEWMHACLVDEQILDTKKPVS</sequence>
<dbReference type="InterPro" id="IPR011009">
    <property type="entry name" value="Kinase-like_dom_sf"/>
</dbReference>
<dbReference type="InterPro" id="IPR050249">
    <property type="entry name" value="Pseudomonas-type_ThrB"/>
</dbReference>
<dbReference type="AlphaFoldDB" id="A0A0F9S8Z2"/>
<dbReference type="PANTHER" id="PTHR21064:SF5">
    <property type="entry name" value="SLR1880 PROTEIN"/>
    <property type="match status" value="1"/>
</dbReference>
<comment type="caution">
    <text evidence="2">The sequence shown here is derived from an EMBL/GenBank/DDBJ whole genome shotgun (WGS) entry which is preliminary data.</text>
</comment>
<organism evidence="2">
    <name type="scientific">marine sediment metagenome</name>
    <dbReference type="NCBI Taxonomy" id="412755"/>
    <lineage>
        <taxon>unclassified sequences</taxon>
        <taxon>metagenomes</taxon>
        <taxon>ecological metagenomes</taxon>
    </lineage>
</organism>
<protein>
    <recommendedName>
        <fullName evidence="1">Aminoglycoside phosphotransferase domain-containing protein</fullName>
    </recommendedName>
</protein>
<dbReference type="SUPFAM" id="SSF56112">
    <property type="entry name" value="Protein kinase-like (PK-like)"/>
    <property type="match status" value="1"/>
</dbReference>
<dbReference type="EMBL" id="LAZR01000526">
    <property type="protein sequence ID" value="KKN65355.1"/>
    <property type="molecule type" value="Genomic_DNA"/>
</dbReference>
<feature type="domain" description="Aminoglycoside phosphotransferase" evidence="1">
    <location>
        <begin position="22"/>
        <end position="254"/>
    </location>
</feature>
<name>A0A0F9S8Z2_9ZZZZ</name>
<reference evidence="2" key="1">
    <citation type="journal article" date="2015" name="Nature">
        <title>Complex archaea that bridge the gap between prokaryotes and eukaryotes.</title>
        <authorList>
            <person name="Spang A."/>
            <person name="Saw J.H."/>
            <person name="Jorgensen S.L."/>
            <person name="Zaremba-Niedzwiedzka K."/>
            <person name="Martijn J."/>
            <person name="Lind A.E."/>
            <person name="van Eijk R."/>
            <person name="Schleper C."/>
            <person name="Guy L."/>
            <person name="Ettema T.J."/>
        </authorList>
    </citation>
    <scope>NUCLEOTIDE SEQUENCE</scope>
</reference>
<proteinExistence type="predicted"/>